<dbReference type="GO" id="GO:0015937">
    <property type="term" value="P:coenzyme A biosynthetic process"/>
    <property type="evidence" value="ECO:0007669"/>
    <property type="project" value="UniProtKB-KW"/>
</dbReference>
<organism evidence="4 5">
    <name type="scientific">Tieghemostelium lacteum</name>
    <name type="common">Slime mold</name>
    <name type="synonym">Dictyostelium lacteum</name>
    <dbReference type="NCBI Taxonomy" id="361077"/>
    <lineage>
        <taxon>Eukaryota</taxon>
        <taxon>Amoebozoa</taxon>
        <taxon>Evosea</taxon>
        <taxon>Eumycetozoa</taxon>
        <taxon>Dictyostelia</taxon>
        <taxon>Dictyosteliales</taxon>
        <taxon>Raperosteliaceae</taxon>
        <taxon>Tieghemostelium</taxon>
    </lineage>
</organism>
<keyword evidence="1" id="KW-0173">Coenzyme A biosynthesis</keyword>
<evidence type="ECO:0000256" key="2">
    <source>
        <dbReference type="ARBA" id="ARBA00038350"/>
    </source>
</evidence>
<dbReference type="Gene3D" id="3.40.50.1950">
    <property type="entry name" value="Flavin prenyltransferase-like"/>
    <property type="match status" value="1"/>
</dbReference>
<evidence type="ECO:0000259" key="3">
    <source>
        <dbReference type="Pfam" id="PF02441"/>
    </source>
</evidence>
<feature type="domain" description="Flavoprotein" evidence="3">
    <location>
        <begin position="4"/>
        <end position="182"/>
    </location>
</feature>
<proteinExistence type="inferred from homology"/>
<name>A0A151Z690_TIELA</name>
<dbReference type="InterPro" id="IPR036551">
    <property type="entry name" value="Flavin_trans-like"/>
</dbReference>
<accession>A0A151Z690</accession>
<keyword evidence="5" id="KW-1185">Reference proteome</keyword>
<dbReference type="FunCoup" id="A0A151Z690">
    <property type="interactions" value="124"/>
</dbReference>
<dbReference type="InterPro" id="IPR003382">
    <property type="entry name" value="Flavoprotein"/>
</dbReference>
<dbReference type="AlphaFoldDB" id="A0A151Z690"/>
<dbReference type="PANTHER" id="PTHR14359:SF6">
    <property type="entry name" value="PHOSPHOPANTOTHENOYLCYSTEINE DECARBOXYLASE"/>
    <property type="match status" value="1"/>
</dbReference>
<gene>
    <name evidence="4" type="ORF">DLAC_10155</name>
</gene>
<comment type="caution">
    <text evidence="4">The sequence shown here is derived from an EMBL/GenBank/DDBJ whole genome shotgun (WGS) entry which is preliminary data.</text>
</comment>
<dbReference type="OMA" id="KGLACGD"/>
<sequence>MKTNLLLCFTGSVATIKARPLLDLLLNDFNVEIIATEKSLKFLSLEDIDYLKSKVKVYIDSDEWDNKVDLSKRSALHIDLRNWANAMLIAPCSANTLAKLANGMADNLLTSVCRAWDYKTKFLIIAPAMNTLMWENPFTSKHMDALKSLSNTNVKFIPPISKTLFCGDIGVGAMEQVSEIAKITKQFLVTL</sequence>
<reference evidence="4 5" key="1">
    <citation type="submission" date="2015-12" db="EMBL/GenBank/DDBJ databases">
        <title>Dictyostelia acquired genes for synthesis and detection of signals that induce cell-type specialization by lateral gene transfer from prokaryotes.</title>
        <authorList>
            <person name="Gloeckner G."/>
            <person name="Schaap P."/>
        </authorList>
    </citation>
    <scope>NUCLEOTIDE SEQUENCE [LARGE SCALE GENOMIC DNA]</scope>
    <source>
        <strain evidence="4 5">TK</strain>
    </source>
</reference>
<dbReference type="STRING" id="361077.A0A151Z690"/>
<evidence type="ECO:0000313" key="5">
    <source>
        <dbReference type="Proteomes" id="UP000076078"/>
    </source>
</evidence>
<dbReference type="Proteomes" id="UP000076078">
    <property type="component" value="Unassembled WGS sequence"/>
</dbReference>
<evidence type="ECO:0000313" key="4">
    <source>
        <dbReference type="EMBL" id="KYQ89481.1"/>
    </source>
</evidence>
<dbReference type="EMBL" id="LODT01000041">
    <property type="protein sequence ID" value="KYQ89481.1"/>
    <property type="molecule type" value="Genomic_DNA"/>
</dbReference>
<protein>
    <submittedName>
        <fullName evidence="4">Phosphopantothenoylcysteine decarboxylase</fullName>
    </submittedName>
</protein>
<dbReference type="Pfam" id="PF02441">
    <property type="entry name" value="Flavoprotein"/>
    <property type="match status" value="1"/>
</dbReference>
<dbReference type="GO" id="GO:0071513">
    <property type="term" value="C:phosphopantothenoylcysteine decarboxylase complex"/>
    <property type="evidence" value="ECO:0007669"/>
    <property type="project" value="TreeGrafter"/>
</dbReference>
<dbReference type="GO" id="GO:0004633">
    <property type="term" value="F:phosphopantothenoylcysteine decarboxylase activity"/>
    <property type="evidence" value="ECO:0007669"/>
    <property type="project" value="TreeGrafter"/>
</dbReference>
<dbReference type="PANTHER" id="PTHR14359">
    <property type="entry name" value="HOMO-OLIGOMERIC FLAVIN CONTAINING CYS DECARBOXYLASE FAMILY"/>
    <property type="match status" value="1"/>
</dbReference>
<comment type="similarity">
    <text evidence="2">Belongs to the HFCD (homooligomeric flavin containing Cys decarboxylase) superfamily.</text>
</comment>
<dbReference type="OrthoDB" id="1532798at2759"/>
<evidence type="ECO:0000256" key="1">
    <source>
        <dbReference type="ARBA" id="ARBA00022993"/>
    </source>
</evidence>
<dbReference type="GO" id="GO:0010181">
    <property type="term" value="F:FMN binding"/>
    <property type="evidence" value="ECO:0007669"/>
    <property type="project" value="TreeGrafter"/>
</dbReference>
<dbReference type="SUPFAM" id="SSF52507">
    <property type="entry name" value="Homo-oligomeric flavin-containing Cys decarboxylases, HFCD"/>
    <property type="match status" value="1"/>
</dbReference>
<dbReference type="InParanoid" id="A0A151Z690"/>